<protein>
    <submittedName>
        <fullName evidence="3">Excinuclease ABC C subunit domain protein</fullName>
    </submittedName>
</protein>
<dbReference type="Gene3D" id="3.40.1440.10">
    <property type="entry name" value="GIY-YIG endonuclease"/>
    <property type="match status" value="1"/>
</dbReference>
<name>A0A0G0I3W5_9BACT</name>
<comment type="caution">
    <text evidence="3">The sequence shown here is derived from an EMBL/GenBank/DDBJ whole genome shotgun (WGS) entry which is preliminary data.</text>
</comment>
<organism evidence="3 4">
    <name type="scientific">Candidatus Woesebacteria bacterium GW2011_GWA1_37_8</name>
    <dbReference type="NCBI Taxonomy" id="1618546"/>
    <lineage>
        <taxon>Bacteria</taxon>
        <taxon>Candidatus Woeseibacteriota</taxon>
    </lineage>
</organism>
<dbReference type="EMBL" id="LBTR01000012">
    <property type="protein sequence ID" value="KKQ45605.1"/>
    <property type="molecule type" value="Genomic_DNA"/>
</dbReference>
<dbReference type="AlphaFoldDB" id="A0A0G0I3W5"/>
<accession>A0A0G0I3W5</accession>
<evidence type="ECO:0000313" key="3">
    <source>
        <dbReference type="EMBL" id="KKQ45605.1"/>
    </source>
</evidence>
<dbReference type="PANTHER" id="PTHR34477">
    <property type="entry name" value="UPF0213 PROTEIN YHBQ"/>
    <property type="match status" value="1"/>
</dbReference>
<dbReference type="InterPro" id="IPR050190">
    <property type="entry name" value="UPF0213_domain"/>
</dbReference>
<dbReference type="SUPFAM" id="SSF82771">
    <property type="entry name" value="GIY-YIG endonuclease"/>
    <property type="match status" value="1"/>
</dbReference>
<dbReference type="PANTHER" id="PTHR34477:SF1">
    <property type="entry name" value="UPF0213 PROTEIN YHBQ"/>
    <property type="match status" value="1"/>
</dbReference>
<sequence>MTYYLYIVKCSDNSLYTGITKDLKHRIWQHNFSKYGAKSVKGKRPVKLVYKEIFETLTEVAKREREIKGWRREKKLALINGLH</sequence>
<dbReference type="Proteomes" id="UP000034603">
    <property type="component" value="Unassembled WGS sequence"/>
</dbReference>
<dbReference type="InterPro" id="IPR035901">
    <property type="entry name" value="GIY-YIG_endonuc_sf"/>
</dbReference>
<dbReference type="InterPro" id="IPR000305">
    <property type="entry name" value="GIY-YIG_endonuc"/>
</dbReference>
<dbReference type="PROSITE" id="PS50164">
    <property type="entry name" value="GIY_YIG"/>
    <property type="match status" value="1"/>
</dbReference>
<proteinExistence type="inferred from homology"/>
<gene>
    <name evidence="3" type="ORF">US62_C0012G0019</name>
</gene>
<evidence type="ECO:0000256" key="1">
    <source>
        <dbReference type="ARBA" id="ARBA00007435"/>
    </source>
</evidence>
<feature type="domain" description="GIY-YIG" evidence="2">
    <location>
        <begin position="1"/>
        <end position="77"/>
    </location>
</feature>
<dbReference type="Pfam" id="PF01541">
    <property type="entry name" value="GIY-YIG"/>
    <property type="match status" value="1"/>
</dbReference>
<dbReference type="SMART" id="SM00465">
    <property type="entry name" value="GIYc"/>
    <property type="match status" value="1"/>
</dbReference>
<evidence type="ECO:0000313" key="4">
    <source>
        <dbReference type="Proteomes" id="UP000034603"/>
    </source>
</evidence>
<comment type="similarity">
    <text evidence="1">Belongs to the UPF0213 family.</text>
</comment>
<evidence type="ECO:0000259" key="2">
    <source>
        <dbReference type="PROSITE" id="PS50164"/>
    </source>
</evidence>
<reference evidence="3 4" key="1">
    <citation type="journal article" date="2015" name="Nature">
        <title>rRNA introns, odd ribosomes, and small enigmatic genomes across a large radiation of phyla.</title>
        <authorList>
            <person name="Brown C.T."/>
            <person name="Hug L.A."/>
            <person name="Thomas B.C."/>
            <person name="Sharon I."/>
            <person name="Castelle C.J."/>
            <person name="Singh A."/>
            <person name="Wilkins M.J."/>
            <person name="Williams K.H."/>
            <person name="Banfield J.F."/>
        </authorList>
    </citation>
    <scope>NUCLEOTIDE SEQUENCE [LARGE SCALE GENOMIC DNA]</scope>
</reference>
<dbReference type="CDD" id="cd10456">
    <property type="entry name" value="GIY-YIG_UPF0213"/>
    <property type="match status" value="1"/>
</dbReference>